<organism evidence="6">
    <name type="scientific">Riboviria sp</name>
    <dbReference type="NCBI Taxonomy" id="2585031"/>
    <lineage>
        <taxon>Viruses</taxon>
        <taxon>Riboviria</taxon>
    </lineage>
</organism>
<accession>A0A8K1U2K3</accession>
<dbReference type="GO" id="GO:0003723">
    <property type="term" value="F:RNA binding"/>
    <property type="evidence" value="ECO:0007669"/>
    <property type="project" value="InterPro"/>
</dbReference>
<proteinExistence type="predicted"/>
<reference evidence="6" key="1">
    <citation type="submission" date="2020-11" db="EMBL/GenBank/DDBJ databases">
        <title>RNA virus dark matter in the feces of wild birds.</title>
        <authorList>
            <person name="Lu X."/>
            <person name="Yang X.S."/>
            <person name="Zhang W."/>
        </authorList>
    </citation>
    <scope>NUCLEOTIDE SEQUENCE</scope>
    <source>
        <strain evidence="6">Red-flankedBluetail92con63</strain>
    </source>
</reference>
<evidence type="ECO:0000256" key="1">
    <source>
        <dbReference type="ARBA" id="ARBA00022679"/>
    </source>
</evidence>
<dbReference type="Pfam" id="PF02123">
    <property type="entry name" value="RdRP_4"/>
    <property type="match status" value="1"/>
</dbReference>
<dbReference type="GO" id="GO:0003968">
    <property type="term" value="F:RNA-directed RNA polymerase activity"/>
    <property type="evidence" value="ECO:0007669"/>
    <property type="project" value="UniProtKB-KW"/>
</dbReference>
<comment type="catalytic activity">
    <reaction evidence="4 5">
        <text>RNA(n) + a ribonucleoside 5'-triphosphate = RNA(n+1) + diphosphate</text>
        <dbReference type="Rhea" id="RHEA:21248"/>
        <dbReference type="Rhea" id="RHEA-COMP:14527"/>
        <dbReference type="Rhea" id="RHEA-COMP:17342"/>
        <dbReference type="ChEBI" id="CHEBI:33019"/>
        <dbReference type="ChEBI" id="CHEBI:61557"/>
        <dbReference type="ChEBI" id="CHEBI:140395"/>
        <dbReference type="EC" id="2.7.7.48"/>
    </reaction>
</comment>
<dbReference type="GO" id="GO:0006351">
    <property type="term" value="P:DNA-templated transcription"/>
    <property type="evidence" value="ECO:0007669"/>
    <property type="project" value="InterPro"/>
</dbReference>
<dbReference type="EC" id="2.7.7.48" evidence="5"/>
<evidence type="ECO:0000256" key="3">
    <source>
        <dbReference type="ARBA" id="ARBA00022741"/>
    </source>
</evidence>
<keyword evidence="1 5" id="KW-0808">Transferase</keyword>
<keyword evidence="3 5" id="KW-0547">Nucleotide-binding</keyword>
<keyword evidence="5" id="KW-0693">Viral RNA replication</keyword>
<dbReference type="PRINTS" id="PR00914">
    <property type="entry name" value="LVIRUSRNAPOL"/>
</dbReference>
<evidence type="ECO:0000313" key="6">
    <source>
        <dbReference type="EMBL" id="UGO57458.1"/>
    </source>
</evidence>
<evidence type="ECO:0000256" key="5">
    <source>
        <dbReference type="RuleBase" id="RU364050"/>
    </source>
</evidence>
<dbReference type="InterPro" id="IPR043502">
    <property type="entry name" value="DNA/RNA_pol_sf"/>
</dbReference>
<dbReference type="InterPro" id="IPR001795">
    <property type="entry name" value="RNA-dir_pol_luteovirus"/>
</dbReference>
<protein>
    <recommendedName>
        <fullName evidence="5">RNA-directed RNA polymerase</fullName>
        <ecNumber evidence="5">2.7.7.48</ecNumber>
    </recommendedName>
</protein>
<dbReference type="SUPFAM" id="SSF56672">
    <property type="entry name" value="DNA/RNA polymerases"/>
    <property type="match status" value="1"/>
</dbReference>
<sequence length="434" mass="49853">MLEPSPDEFVATVGSTYAANKVSFRRPIIPGEEGFDDYYRYVLQSLEKTSSVGLGDFSGYTTIGDALGWDGLRFTNARNLALLKSIVCERIQGLARSVDEGAVVDWLERESCDTVPHSDDQPGLCDPIKMFVKPEPHSRKKLAEERFRLIHVFSLADQVIDRILFLPWQAVEVRNPMNTTQKGGWYPFPGAGAAILREIFPLKGSLAIDKSQWDWTMPGWIVNAYVRLKQIQMRDGSNPLYWRMVWGRISRVVGPNTIISMPTGLHYRQVDWGFMKSGWILTLSLNSAAQMLQHCLASIRLNWRIELLWAMGDDMLLRANWDDEQVIRYVAELERTGCKVKCWTREREFAGFRYEAYAVEPLYEDKHRFQLAYATPKDFNETCIAYQLLYAQSTNPLRDEVAEASIDIRVEANMWARGLISLGALRDVPYWSYY</sequence>
<name>A0A8K1U2K3_9VIRU</name>
<dbReference type="EMBL" id="MW239432">
    <property type="protein sequence ID" value="UGO57458.1"/>
    <property type="molecule type" value="Genomic_RNA"/>
</dbReference>
<keyword evidence="5" id="KW-0696">RNA-directed RNA polymerase</keyword>
<evidence type="ECO:0000256" key="2">
    <source>
        <dbReference type="ARBA" id="ARBA00022695"/>
    </source>
</evidence>
<dbReference type="GO" id="GO:0000166">
    <property type="term" value="F:nucleotide binding"/>
    <property type="evidence" value="ECO:0007669"/>
    <property type="project" value="UniProtKB-KW"/>
</dbReference>
<keyword evidence="2 5" id="KW-0548">Nucleotidyltransferase</keyword>
<evidence type="ECO:0000256" key="4">
    <source>
        <dbReference type="ARBA" id="ARBA00048744"/>
    </source>
</evidence>